<dbReference type="OrthoDB" id="3405937at2"/>
<organism evidence="2 3">
    <name type="scientific">Krasilnikovia cinnamomea</name>
    <dbReference type="NCBI Taxonomy" id="349313"/>
    <lineage>
        <taxon>Bacteria</taxon>
        <taxon>Bacillati</taxon>
        <taxon>Actinomycetota</taxon>
        <taxon>Actinomycetes</taxon>
        <taxon>Micromonosporales</taxon>
        <taxon>Micromonosporaceae</taxon>
        <taxon>Krasilnikovia</taxon>
    </lineage>
</organism>
<feature type="region of interest" description="Disordered" evidence="1">
    <location>
        <begin position="235"/>
        <end position="291"/>
    </location>
</feature>
<dbReference type="AlphaFoldDB" id="A0A4Q7ZQH9"/>
<feature type="compositionally biased region" description="Gly residues" evidence="1">
    <location>
        <begin position="262"/>
        <end position="278"/>
    </location>
</feature>
<dbReference type="Proteomes" id="UP000292564">
    <property type="component" value="Unassembled WGS sequence"/>
</dbReference>
<name>A0A4Q7ZQH9_9ACTN</name>
<sequence length="291" mass="29124">MRARDALTRAMRTWRTRRLGLDEADRLVAGDQPGPGHEGLGQLLAAARAPASPRELAGERAAVAGFVAARQRAVPIDVPKGTRRVRVPVSVRAVAMKVAAGFAVLAATGTAAAATTGTLPDGAQQRAHRLFSALGVPAPTPVPRRTTVGPGGGAPSPQGTATRPPASPTPSRTPAVTGGTAAPSRADALGLCTAWGAAQHPHGKAMSAQARAALAAAAGGEEAIARYCALVRGRPAKPAAPRDPKPAQEKGKPTATPSHPGNGNGDGTGNGNGHGNGPGKPHTQPGLAPRK</sequence>
<protein>
    <submittedName>
        <fullName evidence="2">Uncharacterized protein</fullName>
    </submittedName>
</protein>
<dbReference type="EMBL" id="SHKY01000001">
    <property type="protein sequence ID" value="RZU53024.1"/>
    <property type="molecule type" value="Genomic_DNA"/>
</dbReference>
<evidence type="ECO:0000313" key="2">
    <source>
        <dbReference type="EMBL" id="RZU53024.1"/>
    </source>
</evidence>
<evidence type="ECO:0000313" key="3">
    <source>
        <dbReference type="Proteomes" id="UP000292564"/>
    </source>
</evidence>
<feature type="compositionally biased region" description="Low complexity" evidence="1">
    <location>
        <begin position="160"/>
        <end position="175"/>
    </location>
</feature>
<reference evidence="2 3" key="1">
    <citation type="submission" date="2019-02" db="EMBL/GenBank/DDBJ databases">
        <title>Sequencing the genomes of 1000 actinobacteria strains.</title>
        <authorList>
            <person name="Klenk H.-P."/>
        </authorList>
    </citation>
    <scope>NUCLEOTIDE SEQUENCE [LARGE SCALE GENOMIC DNA]</scope>
    <source>
        <strain evidence="2 3">DSM 45162</strain>
    </source>
</reference>
<keyword evidence="3" id="KW-1185">Reference proteome</keyword>
<proteinExistence type="predicted"/>
<gene>
    <name evidence="2" type="ORF">EV385_4908</name>
</gene>
<feature type="compositionally biased region" description="Basic and acidic residues" evidence="1">
    <location>
        <begin position="240"/>
        <end position="252"/>
    </location>
</feature>
<feature type="region of interest" description="Disordered" evidence="1">
    <location>
        <begin position="133"/>
        <end position="182"/>
    </location>
</feature>
<comment type="caution">
    <text evidence="2">The sequence shown here is derived from an EMBL/GenBank/DDBJ whole genome shotgun (WGS) entry which is preliminary data.</text>
</comment>
<accession>A0A4Q7ZQH9</accession>
<evidence type="ECO:0000256" key="1">
    <source>
        <dbReference type="SAM" id="MobiDB-lite"/>
    </source>
</evidence>